<dbReference type="Proteomes" id="UP000816034">
    <property type="component" value="Unassembled WGS sequence"/>
</dbReference>
<reference evidence="2 3" key="1">
    <citation type="journal article" date="2018" name="BMC Genomics">
        <title>The genome of Naegleria lovaniensis, the basis for a comparative approach to unravel pathogenicity factors of the human pathogenic amoeba N. fowleri.</title>
        <authorList>
            <person name="Liechti N."/>
            <person name="Schurch N."/>
            <person name="Bruggmann R."/>
            <person name="Wittwer M."/>
        </authorList>
    </citation>
    <scope>NUCLEOTIDE SEQUENCE [LARGE SCALE GENOMIC DNA]</scope>
    <source>
        <strain evidence="2 3">ATCC 30569</strain>
    </source>
</reference>
<organism evidence="2 3">
    <name type="scientific">Naegleria lovaniensis</name>
    <name type="common">Amoeba</name>
    <dbReference type="NCBI Taxonomy" id="51637"/>
    <lineage>
        <taxon>Eukaryota</taxon>
        <taxon>Discoba</taxon>
        <taxon>Heterolobosea</taxon>
        <taxon>Tetramitia</taxon>
        <taxon>Eutetramitia</taxon>
        <taxon>Vahlkampfiidae</taxon>
        <taxon>Naegleria</taxon>
    </lineage>
</organism>
<feature type="region of interest" description="Disordered" evidence="1">
    <location>
        <begin position="105"/>
        <end position="136"/>
    </location>
</feature>
<proteinExistence type="predicted"/>
<dbReference type="GeneID" id="68095490"/>
<protein>
    <submittedName>
        <fullName evidence="2">Uncharacterized protein</fullName>
    </submittedName>
</protein>
<dbReference type="EMBL" id="PYSW02000017">
    <property type="protein sequence ID" value="KAG2385886.1"/>
    <property type="molecule type" value="Genomic_DNA"/>
</dbReference>
<evidence type="ECO:0000313" key="2">
    <source>
        <dbReference type="EMBL" id="KAG2385886.1"/>
    </source>
</evidence>
<feature type="compositionally biased region" description="Basic and acidic residues" evidence="1">
    <location>
        <begin position="110"/>
        <end position="130"/>
    </location>
</feature>
<keyword evidence="3" id="KW-1185">Reference proteome</keyword>
<evidence type="ECO:0000313" key="3">
    <source>
        <dbReference type="Proteomes" id="UP000816034"/>
    </source>
</evidence>
<sequence>MVQRKGGRFGIETNQTLKYNSTIQRLTHGGGEVYEWRESYFSADAIGISVPYSLDRHKCWELLASSSQIQQTPSFSSKSIAQKARLESKRQEKIEQFETKCQNKHKHIRRQYEKEQRKLKIEQEQTEDRKRQKPNPTILYLKEAFI</sequence>
<accession>A0AA88KM01</accession>
<name>A0AA88KM01_NAELO</name>
<dbReference type="AlphaFoldDB" id="A0AA88KM01"/>
<gene>
    <name evidence="2" type="ORF">C9374_003035</name>
</gene>
<comment type="caution">
    <text evidence="2">The sequence shown here is derived from an EMBL/GenBank/DDBJ whole genome shotgun (WGS) entry which is preliminary data.</text>
</comment>
<evidence type="ECO:0000256" key="1">
    <source>
        <dbReference type="SAM" id="MobiDB-lite"/>
    </source>
</evidence>
<dbReference type="RefSeq" id="XP_044549879.1">
    <property type="nucleotide sequence ID" value="XM_044692519.1"/>
</dbReference>